<keyword evidence="1" id="KW-1185">Reference proteome</keyword>
<dbReference type="Proteomes" id="UP000095287">
    <property type="component" value="Unplaced"/>
</dbReference>
<name>A0A1I8A9S4_9BILA</name>
<evidence type="ECO:0000313" key="1">
    <source>
        <dbReference type="Proteomes" id="UP000095287"/>
    </source>
</evidence>
<sequence>MCCVAQEVEGYVGSVLVQHDDTERPGNLADHCLQLRVVHQRLQTELVCTVVHFPHYHEGAEKVVEEQERDHTGDKANGIGPHCLNEGECCIRNDPERRYV</sequence>
<protein>
    <submittedName>
        <fullName evidence="2">Secreted protein</fullName>
    </submittedName>
</protein>
<reference evidence="2" key="1">
    <citation type="submission" date="2016-11" db="UniProtKB">
        <authorList>
            <consortium name="WormBaseParasite"/>
        </authorList>
    </citation>
    <scope>IDENTIFICATION</scope>
</reference>
<accession>A0A1I8A9S4</accession>
<organism evidence="1 2">
    <name type="scientific">Steinernema glaseri</name>
    <dbReference type="NCBI Taxonomy" id="37863"/>
    <lineage>
        <taxon>Eukaryota</taxon>
        <taxon>Metazoa</taxon>
        <taxon>Ecdysozoa</taxon>
        <taxon>Nematoda</taxon>
        <taxon>Chromadorea</taxon>
        <taxon>Rhabditida</taxon>
        <taxon>Tylenchina</taxon>
        <taxon>Panagrolaimomorpha</taxon>
        <taxon>Strongyloidoidea</taxon>
        <taxon>Steinernematidae</taxon>
        <taxon>Steinernema</taxon>
    </lineage>
</organism>
<evidence type="ECO:0000313" key="2">
    <source>
        <dbReference type="WBParaSite" id="L893_g34121.t1"/>
    </source>
</evidence>
<dbReference type="WBParaSite" id="L893_g34121.t1">
    <property type="protein sequence ID" value="L893_g34121.t1"/>
    <property type="gene ID" value="L893_g34121"/>
</dbReference>
<proteinExistence type="predicted"/>
<dbReference type="AlphaFoldDB" id="A0A1I8A9S4"/>